<dbReference type="GO" id="GO:0005829">
    <property type="term" value="C:cytosol"/>
    <property type="evidence" value="ECO:0007669"/>
    <property type="project" value="TreeGrafter"/>
</dbReference>
<accession>A0A1F5YVZ7</accession>
<dbReference type="Pfam" id="PF01467">
    <property type="entry name" value="CTP_transf_like"/>
    <property type="match status" value="1"/>
</dbReference>
<gene>
    <name evidence="5" type="ORF">A2Z33_04055</name>
</gene>
<dbReference type="GO" id="GO:0033786">
    <property type="term" value="F:heptose-1-phosphate adenylyltransferase activity"/>
    <property type="evidence" value="ECO:0007669"/>
    <property type="project" value="TreeGrafter"/>
</dbReference>
<name>A0A1F5YVZ7_9BACT</name>
<dbReference type="InterPro" id="IPR014729">
    <property type="entry name" value="Rossmann-like_a/b/a_fold"/>
</dbReference>
<dbReference type="EMBL" id="MFJD01000004">
    <property type="protein sequence ID" value="OGG04295.1"/>
    <property type="molecule type" value="Genomic_DNA"/>
</dbReference>
<feature type="domain" description="Carbohydrate kinase PfkB" evidence="3">
    <location>
        <begin position="199"/>
        <end position="494"/>
    </location>
</feature>
<evidence type="ECO:0000256" key="2">
    <source>
        <dbReference type="ARBA" id="ARBA00023277"/>
    </source>
</evidence>
<proteinExistence type="predicted"/>
<organism evidence="5 6">
    <name type="scientific">Candidatus Gottesmanbacteria bacterium RBG_16_52_11</name>
    <dbReference type="NCBI Taxonomy" id="1798374"/>
    <lineage>
        <taxon>Bacteria</taxon>
        <taxon>Candidatus Gottesmaniibacteriota</taxon>
    </lineage>
</organism>
<evidence type="ECO:0000259" key="3">
    <source>
        <dbReference type="Pfam" id="PF00294"/>
    </source>
</evidence>
<evidence type="ECO:0000256" key="1">
    <source>
        <dbReference type="ARBA" id="ARBA00023268"/>
    </source>
</evidence>
<protein>
    <recommendedName>
        <fullName evidence="7">Cytidyltransferase</fullName>
    </recommendedName>
</protein>
<evidence type="ECO:0008006" key="7">
    <source>
        <dbReference type="Google" id="ProtNLM"/>
    </source>
</evidence>
<evidence type="ECO:0000313" key="6">
    <source>
        <dbReference type="Proteomes" id="UP000178448"/>
    </source>
</evidence>
<dbReference type="Proteomes" id="UP000178448">
    <property type="component" value="Unassembled WGS sequence"/>
</dbReference>
<dbReference type="PANTHER" id="PTHR46969:SF1">
    <property type="entry name" value="BIFUNCTIONAL PROTEIN HLDE"/>
    <property type="match status" value="1"/>
</dbReference>
<dbReference type="SUPFAM" id="SSF53613">
    <property type="entry name" value="Ribokinase-like"/>
    <property type="match status" value="1"/>
</dbReference>
<dbReference type="NCBIfam" id="TIGR00125">
    <property type="entry name" value="cyt_tran_rel"/>
    <property type="match status" value="1"/>
</dbReference>
<dbReference type="STRING" id="1798374.A2Z33_04055"/>
<dbReference type="AlphaFoldDB" id="A0A1F5YVZ7"/>
<dbReference type="Pfam" id="PF00294">
    <property type="entry name" value="PfkB"/>
    <property type="match status" value="1"/>
</dbReference>
<dbReference type="GO" id="GO:0033785">
    <property type="term" value="F:heptose 7-phosphate kinase activity"/>
    <property type="evidence" value="ECO:0007669"/>
    <property type="project" value="TreeGrafter"/>
</dbReference>
<evidence type="ECO:0000313" key="5">
    <source>
        <dbReference type="EMBL" id="OGG04295.1"/>
    </source>
</evidence>
<comment type="caution">
    <text evidence="5">The sequence shown here is derived from an EMBL/GenBank/DDBJ whole genome shotgun (WGS) entry which is preliminary data.</text>
</comment>
<dbReference type="Gene3D" id="3.40.50.620">
    <property type="entry name" value="HUPs"/>
    <property type="match status" value="1"/>
</dbReference>
<sequence>MEGQLSKIKRVSSLAKITARLKKDGKRIVLCHGVFDLVHPGHVRHFASARNHGDVLIVTITADKFVNKGPGRPIFRQELRAEVLAAIAFIDYIAIVNSGSAVDAIRKIRPDYYVKGPDYRNRKPTPSVPRKLGEEEKAVLSVGGQLIFTDDAVIYSSSKIISDYLEVYPPRTKRFLTEMKRKYTSEKLIADLTKLKKLKILVIGDAIIDQYHYCLPMGKSSKEPVMVHRYVADESYMGGVLATVNHLSSLSRNLTLLTVLGKKNSFRSFITRRLRPQVKPVFLYQSKDPTIIKRRFLDLNNRQKLFQISYLHEDFVLPEQTEKLILGYLKKELPKFDLVVVNDYGHGMMTPKTIRHICRHARYIALNVQTNSANFGFNVVTKYPRADFVCIDNQEIRLATQDRFSDLTLLIRSIQRKLKCSFMIVTKGPYGAVGYSQQAGFVEVPALTDRIVDRVGAGDALFAIASPCVYAGMPPDVVTFMGNVAGALKVQVIGNKKQIEFVDLAKYITRLLK</sequence>
<dbReference type="InterPro" id="IPR011611">
    <property type="entry name" value="PfkB_dom"/>
</dbReference>
<dbReference type="InterPro" id="IPR029056">
    <property type="entry name" value="Ribokinase-like"/>
</dbReference>
<evidence type="ECO:0000259" key="4">
    <source>
        <dbReference type="Pfam" id="PF01467"/>
    </source>
</evidence>
<dbReference type="SUPFAM" id="SSF52374">
    <property type="entry name" value="Nucleotidylyl transferase"/>
    <property type="match status" value="1"/>
</dbReference>
<keyword evidence="1" id="KW-0511">Multifunctional enzyme</keyword>
<reference evidence="5 6" key="1">
    <citation type="journal article" date="2016" name="Nat. Commun.">
        <title>Thousands of microbial genomes shed light on interconnected biogeochemical processes in an aquifer system.</title>
        <authorList>
            <person name="Anantharaman K."/>
            <person name="Brown C.T."/>
            <person name="Hug L.A."/>
            <person name="Sharon I."/>
            <person name="Castelle C.J."/>
            <person name="Probst A.J."/>
            <person name="Thomas B.C."/>
            <person name="Singh A."/>
            <person name="Wilkins M.J."/>
            <person name="Karaoz U."/>
            <person name="Brodie E.L."/>
            <person name="Williams K.H."/>
            <person name="Hubbard S.S."/>
            <person name="Banfield J.F."/>
        </authorList>
    </citation>
    <scope>NUCLEOTIDE SEQUENCE [LARGE SCALE GENOMIC DNA]</scope>
</reference>
<dbReference type="PANTHER" id="PTHR46969">
    <property type="entry name" value="BIFUNCTIONAL PROTEIN HLDE"/>
    <property type="match status" value="1"/>
</dbReference>
<keyword evidence="2" id="KW-0119">Carbohydrate metabolism</keyword>
<dbReference type="Gene3D" id="3.40.1190.20">
    <property type="match status" value="1"/>
</dbReference>
<feature type="domain" description="Cytidyltransferase-like" evidence="4">
    <location>
        <begin position="31"/>
        <end position="161"/>
    </location>
</feature>
<dbReference type="InterPro" id="IPR004821">
    <property type="entry name" value="Cyt_trans-like"/>
</dbReference>